<name>A0A501W407_9BACT</name>
<dbReference type="RefSeq" id="WP_140622311.1">
    <property type="nucleotide sequence ID" value="NZ_VFRQ01000007.1"/>
</dbReference>
<dbReference type="GO" id="GO:0004180">
    <property type="term" value="F:carboxypeptidase activity"/>
    <property type="evidence" value="ECO:0007669"/>
    <property type="project" value="UniProtKB-KW"/>
</dbReference>
<evidence type="ECO:0000313" key="3">
    <source>
        <dbReference type="Proteomes" id="UP000316727"/>
    </source>
</evidence>
<proteinExistence type="predicted"/>
<evidence type="ECO:0000256" key="1">
    <source>
        <dbReference type="SAM" id="SignalP"/>
    </source>
</evidence>
<dbReference type="Pfam" id="PF18939">
    <property type="entry name" value="DUF5686"/>
    <property type="match status" value="1"/>
</dbReference>
<dbReference type="InterPro" id="IPR043741">
    <property type="entry name" value="DUF5686"/>
</dbReference>
<dbReference type="Gene3D" id="2.60.40.1120">
    <property type="entry name" value="Carboxypeptidase-like, regulatory domain"/>
    <property type="match status" value="1"/>
</dbReference>
<evidence type="ECO:0000313" key="2">
    <source>
        <dbReference type="EMBL" id="TPE43365.1"/>
    </source>
</evidence>
<comment type="caution">
    <text evidence="2">The sequence shown here is derived from an EMBL/GenBank/DDBJ whole genome shotgun (WGS) entry which is preliminary data.</text>
</comment>
<reference evidence="2 3" key="1">
    <citation type="submission" date="2019-06" db="EMBL/GenBank/DDBJ databases">
        <title>A novel bacterium of genus Pontibacter, isolated from marine sediment.</title>
        <authorList>
            <person name="Huang H."/>
            <person name="Mo K."/>
            <person name="Hu Y."/>
        </authorList>
    </citation>
    <scope>NUCLEOTIDE SEQUENCE [LARGE SCALE GENOMIC DNA]</scope>
    <source>
        <strain evidence="2 3">HB172049</strain>
    </source>
</reference>
<keyword evidence="3" id="KW-1185">Reference proteome</keyword>
<dbReference type="SUPFAM" id="SSF49464">
    <property type="entry name" value="Carboxypeptidase regulatory domain-like"/>
    <property type="match status" value="1"/>
</dbReference>
<dbReference type="Pfam" id="PF13715">
    <property type="entry name" value="CarbopepD_reg_2"/>
    <property type="match status" value="1"/>
</dbReference>
<dbReference type="InterPro" id="IPR008969">
    <property type="entry name" value="CarboxyPept-like_regulatory"/>
</dbReference>
<dbReference type="EMBL" id="VFRQ01000007">
    <property type="protein sequence ID" value="TPE43365.1"/>
    <property type="molecule type" value="Genomic_DNA"/>
</dbReference>
<accession>A0A501W407</accession>
<keyword evidence="1" id="KW-0732">Signal</keyword>
<feature type="signal peptide" evidence="1">
    <location>
        <begin position="1"/>
        <end position="33"/>
    </location>
</feature>
<feature type="chain" id="PRO_5021355235" evidence="1">
    <location>
        <begin position="34"/>
        <end position="868"/>
    </location>
</feature>
<keyword evidence="2" id="KW-0645">Protease</keyword>
<dbReference type="AlphaFoldDB" id="A0A501W407"/>
<organism evidence="2 3">
    <name type="scientific">Pontibacter mangrovi</name>
    <dbReference type="NCBI Taxonomy" id="2589816"/>
    <lineage>
        <taxon>Bacteria</taxon>
        <taxon>Pseudomonadati</taxon>
        <taxon>Bacteroidota</taxon>
        <taxon>Cytophagia</taxon>
        <taxon>Cytophagales</taxon>
        <taxon>Hymenobacteraceae</taxon>
        <taxon>Pontibacter</taxon>
    </lineage>
</organism>
<protein>
    <submittedName>
        <fullName evidence="2">Carboxypeptidase-like regulatory domain-containing protein</fullName>
    </submittedName>
</protein>
<keyword evidence="2" id="KW-0121">Carboxypeptidase</keyword>
<dbReference type="Proteomes" id="UP000316727">
    <property type="component" value="Unassembled WGS sequence"/>
</dbReference>
<dbReference type="OrthoDB" id="983143at2"/>
<keyword evidence="2" id="KW-0378">Hydrolase</keyword>
<gene>
    <name evidence="2" type="ORF">FJM65_14760</name>
</gene>
<sequence length="868" mass="99192">MCFISFLNRRPCVRLFCLLLLVFTGLAAGPAAAQPSITTIKGNVTDAVTNERLIGVSVFVPGTSLGTSTDYEGNYQLRTNQAVSKVQFSYLGYGPVALPVSPGKDQTLDVRLQPDARQLSEVQVVGKKRKVKYSNKDNPAVDLIRLIVDNKYKNRPERYDYLQYVQYEKTQMSLVNTPAKLRRNIFLRKYDFILENLDTTVLPGKAILPFYVQEEVAQHFFRKEPESRKKLVEAEKKVNFGEYIDNKGVMAYMKHMYQDIDIYENNIPILTNQFLSPIADMAPAFYKFYLKDTVTAETGQKLAKLLFEPRNPTAFMFTGELYVTLDGAYAVQRVDMAVSKGVSINWVRDLKVSQDFERGQDGRYQLSKSQLKVDFGMSQHSDMGFYGERVVSYQDYKLHEPQPDAFYDGPALVLSQHTEQQSEAYWESVRQDSLSAAEANTYTTLDSLVQMKSYNRTMDWATALIAGYKRLGPDVEIGPINAFYSFNPVEGFRLRLGGRTTDNFSKKVMLDAYTAYGFKDEKWKYYVGGSYSLTGRSVWSFPVKALRVSYLKDTRIPGQDLQFVQEDNILLSFKRGENDKLLYNETYNLEYLHEFENHFSYKLGFRNWQQSPAGSLQFVRAGEAGDDQEPAMLSNLTTSEATLELRWAPNEQFLQGKLYRTPVSGRNPVVTLRAAAGLKGAMDSQYAYQKVALNMYKRFYLSQLGYSDVVAEGGYIFGQVPFPLLTIHRANQSYAYQLQAYNLMNFLEFVSDQYASLHIDHTFNGFIFNKIPLLKKTKFREFITLKALYGKVREENQPSANPNVLHFPVFADGQQATYTLARKPYIETSVGVGNILNFFRVDLVKRLTYLNHPNVSDLGVRATFKFDF</sequence>